<proteinExistence type="predicted"/>
<dbReference type="EMBL" id="FCOX02000003">
    <property type="protein sequence ID" value="SAK49034.1"/>
    <property type="molecule type" value="Genomic_DNA"/>
</dbReference>
<feature type="compositionally biased region" description="Low complexity" evidence="1">
    <location>
        <begin position="94"/>
        <end position="103"/>
    </location>
</feature>
<comment type="caution">
    <text evidence="2">The sequence shown here is derived from an EMBL/GenBank/DDBJ whole genome shotgun (WGS) entry which is preliminary data.</text>
</comment>
<feature type="region of interest" description="Disordered" evidence="1">
    <location>
        <begin position="83"/>
        <end position="103"/>
    </location>
</feature>
<reference evidence="2" key="1">
    <citation type="submission" date="2016-01" db="EMBL/GenBank/DDBJ databases">
        <authorList>
            <person name="Peeters C."/>
        </authorList>
    </citation>
    <scope>NUCLEOTIDE SEQUENCE</scope>
    <source>
        <strain evidence="2">LMG 29321</strain>
    </source>
</reference>
<keyword evidence="3" id="KW-1185">Reference proteome</keyword>
<evidence type="ECO:0000256" key="1">
    <source>
        <dbReference type="SAM" id="MobiDB-lite"/>
    </source>
</evidence>
<dbReference type="Proteomes" id="UP000071859">
    <property type="component" value="Unassembled WGS sequence"/>
</dbReference>
<evidence type="ECO:0000313" key="2">
    <source>
        <dbReference type="EMBL" id="SAK49034.1"/>
    </source>
</evidence>
<dbReference type="RefSeq" id="WP_062602714.1">
    <property type="nucleotide sequence ID" value="NZ_FCOX02000003.1"/>
</dbReference>
<gene>
    <name evidence="2" type="ORF">AWB78_00941</name>
</gene>
<organism evidence="2 3">
    <name type="scientific">Caballeronia calidae</name>
    <dbReference type="NCBI Taxonomy" id="1777139"/>
    <lineage>
        <taxon>Bacteria</taxon>
        <taxon>Pseudomonadati</taxon>
        <taxon>Pseudomonadota</taxon>
        <taxon>Betaproteobacteria</taxon>
        <taxon>Burkholderiales</taxon>
        <taxon>Burkholderiaceae</taxon>
        <taxon>Caballeronia</taxon>
    </lineage>
</organism>
<name>A0A157ZU12_9BURK</name>
<protein>
    <submittedName>
        <fullName evidence="2">Uncharacterized protein</fullName>
    </submittedName>
</protein>
<evidence type="ECO:0000313" key="3">
    <source>
        <dbReference type="Proteomes" id="UP000071859"/>
    </source>
</evidence>
<accession>A0A157ZU12</accession>
<sequence length="103" mass="11334">MDHIPDIKPQGAFSALLADQDLTHLERVLRRSLSCDLGGPLLPPSYWRERLAAITRRSHLSHTQLQTVHRLYLHLDAFEANSRAAADDDDDDAPIAAAGGEAP</sequence>
<dbReference type="AlphaFoldDB" id="A0A157ZU12"/>